<feature type="compositionally biased region" description="Low complexity" evidence="1">
    <location>
        <begin position="313"/>
        <end position="329"/>
    </location>
</feature>
<dbReference type="Proteomes" id="UP000002191">
    <property type="component" value="Chromosome"/>
</dbReference>
<organism evidence="4 5">
    <name type="scientific">Pseudodesulfovibrio aespoeensis (strain ATCC 700646 / DSM 10631 / Aspo-2)</name>
    <name type="common">Desulfovibrio aespoeensis</name>
    <dbReference type="NCBI Taxonomy" id="643562"/>
    <lineage>
        <taxon>Bacteria</taxon>
        <taxon>Pseudomonadati</taxon>
        <taxon>Thermodesulfobacteriota</taxon>
        <taxon>Desulfovibrionia</taxon>
        <taxon>Desulfovibrionales</taxon>
        <taxon>Desulfovibrionaceae</taxon>
    </lineage>
</organism>
<evidence type="ECO:0000256" key="1">
    <source>
        <dbReference type="SAM" id="MobiDB-lite"/>
    </source>
</evidence>
<evidence type="ECO:0000313" key="4">
    <source>
        <dbReference type="EMBL" id="ADU62278.1"/>
    </source>
</evidence>
<name>E6VUN7_PSEA9</name>
<feature type="region of interest" description="Disordered" evidence="1">
    <location>
        <begin position="179"/>
        <end position="240"/>
    </location>
</feature>
<feature type="domain" description="SH3b" evidence="3">
    <location>
        <begin position="103"/>
        <end position="173"/>
    </location>
</feature>
<gene>
    <name evidence="4" type="ordered locus">Daes_1264</name>
</gene>
<feature type="compositionally biased region" description="Polar residues" evidence="1">
    <location>
        <begin position="230"/>
        <end position="240"/>
    </location>
</feature>
<dbReference type="KEGG" id="das:Daes_1264"/>
<keyword evidence="2" id="KW-0732">Signal</keyword>
<feature type="signal peptide" evidence="2">
    <location>
        <begin position="1"/>
        <end position="22"/>
    </location>
</feature>
<accession>E6VUN7</accession>
<dbReference type="OrthoDB" id="5449278at2"/>
<feature type="region of interest" description="Disordered" evidence="1">
    <location>
        <begin position="309"/>
        <end position="348"/>
    </location>
</feature>
<sequence precursor="true">MRKTCILSLTALCLLLVTAATAAAFGEIRYPDRPLNLRSARSAQSQWVGSLHPGQKVRISFMKDGWVAVFEPGETRADEAFAVGYSNVKFLLPKPTRVEPETWGELMVTPRTLNIRDGASVGSRLVGNLEAMERVKVDFPEGDWIMVFHPDATIRSQMNARGYCSAKYFEPAAQAALVPDERQQTVSGRDEAQQAAPMPIEDDSTSVSGAAEVRAAVQPPQPAVAVEEPTPSSSSGDWGKTVTLQSDVNLRTERTSGSVQVRTLKAGERVRVDFLKNGWYAVFEENEVLRSENRALGYALRGLIEGEDVGQNAASPEPVAPVAPEAKTAPPQPAQSPQPAQPMVVQESGKQTMVIDRSKFAGSKRPDPSPNKTAHGYQYRLLEKSETKKYGVTWITLKIFLSTTKLPEATQLKDFCTTLWSEHRRATRNLVVLVYLPGMDTDDLAYGVVTFDDKAMLELWVRQVALFGTKFL</sequence>
<feature type="compositionally biased region" description="Basic and acidic residues" evidence="1">
    <location>
        <begin position="179"/>
        <end position="192"/>
    </location>
</feature>
<reference evidence="5" key="1">
    <citation type="submission" date="2010-12" db="EMBL/GenBank/DDBJ databases">
        <title>Complete sequence of Desulfovibrio aespoeensis Aspo-2.</title>
        <authorList>
            <consortium name="US DOE Joint Genome Institute"/>
            <person name="Lucas S."/>
            <person name="Copeland A."/>
            <person name="Lapidus A."/>
            <person name="Cheng J.-F."/>
            <person name="Goodwin L."/>
            <person name="Pitluck S."/>
            <person name="Chertkov O."/>
            <person name="Misra M."/>
            <person name="Detter J.C."/>
            <person name="Han C."/>
            <person name="Tapia R."/>
            <person name="Land M."/>
            <person name="Hauser L."/>
            <person name="Kyrpides N."/>
            <person name="Ivanova N."/>
            <person name="Ovchinnikova G."/>
            <person name="Pedersen K."/>
            <person name="Jagevall S."/>
            <person name="Hazen T."/>
            <person name="Woyke T."/>
        </authorList>
    </citation>
    <scope>NUCLEOTIDE SEQUENCE [LARGE SCALE GENOMIC DNA]</scope>
    <source>
        <strain evidence="5">ATCC 700646 / DSM 10631 / Aspo-2</strain>
    </source>
</reference>
<keyword evidence="5" id="KW-1185">Reference proteome</keyword>
<feature type="compositionally biased region" description="Pro residues" evidence="1">
    <location>
        <begin position="330"/>
        <end position="340"/>
    </location>
</feature>
<feature type="chain" id="PRO_5003214115" evidence="2">
    <location>
        <begin position="23"/>
        <end position="472"/>
    </location>
</feature>
<dbReference type="EMBL" id="CP002431">
    <property type="protein sequence ID" value="ADU62278.1"/>
    <property type="molecule type" value="Genomic_DNA"/>
</dbReference>
<reference evidence="4 5" key="2">
    <citation type="journal article" date="2014" name="Genome Announc.">
        <title>Complete Genome Sequence of the Subsurface, Mesophilic Sulfate-Reducing Bacterium Desulfovibrio aespoeensis Aspo-2.</title>
        <authorList>
            <person name="Pedersen K."/>
            <person name="Bengtsson A."/>
            <person name="Edlund J."/>
            <person name="Rabe L."/>
            <person name="Hazen T."/>
            <person name="Chakraborty R."/>
            <person name="Goodwin L."/>
            <person name="Shapiro N."/>
        </authorList>
    </citation>
    <scope>NUCLEOTIDE SEQUENCE [LARGE SCALE GENOMIC DNA]</scope>
    <source>
        <strain evidence="5">ATCC 700646 / DSM 10631 / Aspo-2</strain>
    </source>
</reference>
<dbReference type="STRING" id="643562.Daes_1264"/>
<dbReference type="HOGENOM" id="CLU_573337_0_0_7"/>
<dbReference type="InterPro" id="IPR003646">
    <property type="entry name" value="SH3-like_bac-type"/>
</dbReference>
<evidence type="ECO:0000259" key="3">
    <source>
        <dbReference type="PROSITE" id="PS51781"/>
    </source>
</evidence>
<feature type="compositionally biased region" description="Low complexity" evidence="1">
    <location>
        <begin position="210"/>
        <end position="229"/>
    </location>
</feature>
<dbReference type="RefSeq" id="WP_013514209.1">
    <property type="nucleotide sequence ID" value="NC_014844.1"/>
</dbReference>
<evidence type="ECO:0000313" key="5">
    <source>
        <dbReference type="Proteomes" id="UP000002191"/>
    </source>
</evidence>
<proteinExistence type="predicted"/>
<dbReference type="AlphaFoldDB" id="E6VUN7"/>
<dbReference type="eggNOG" id="ENOG50317RI">
    <property type="taxonomic scope" value="Bacteria"/>
</dbReference>
<dbReference type="PROSITE" id="PS51781">
    <property type="entry name" value="SH3B"/>
    <property type="match status" value="1"/>
</dbReference>
<evidence type="ECO:0000256" key="2">
    <source>
        <dbReference type="SAM" id="SignalP"/>
    </source>
</evidence>
<protein>
    <submittedName>
        <fullName evidence="4">SH3 type 3 domain protein</fullName>
    </submittedName>
</protein>